<organism evidence="2 3">
    <name type="scientific">Sistotremastrum suecicum HHB10207 ss-3</name>
    <dbReference type="NCBI Taxonomy" id="1314776"/>
    <lineage>
        <taxon>Eukaryota</taxon>
        <taxon>Fungi</taxon>
        <taxon>Dikarya</taxon>
        <taxon>Basidiomycota</taxon>
        <taxon>Agaricomycotina</taxon>
        <taxon>Agaricomycetes</taxon>
        <taxon>Sistotremastrales</taxon>
        <taxon>Sistotremastraceae</taxon>
        <taxon>Sistotremastrum</taxon>
    </lineage>
</organism>
<dbReference type="OrthoDB" id="3267993at2759"/>
<evidence type="ECO:0000256" key="1">
    <source>
        <dbReference type="SAM" id="MobiDB-lite"/>
    </source>
</evidence>
<accession>A0A165XZN4</accession>
<reference evidence="2 3" key="1">
    <citation type="journal article" date="2016" name="Mol. Biol. Evol.">
        <title>Comparative Genomics of Early-Diverging Mushroom-Forming Fungi Provides Insights into the Origins of Lignocellulose Decay Capabilities.</title>
        <authorList>
            <person name="Nagy L.G."/>
            <person name="Riley R."/>
            <person name="Tritt A."/>
            <person name="Adam C."/>
            <person name="Daum C."/>
            <person name="Floudas D."/>
            <person name="Sun H."/>
            <person name="Yadav J.S."/>
            <person name="Pangilinan J."/>
            <person name="Larsson K.H."/>
            <person name="Matsuura K."/>
            <person name="Barry K."/>
            <person name="Labutti K."/>
            <person name="Kuo R."/>
            <person name="Ohm R.A."/>
            <person name="Bhattacharya S.S."/>
            <person name="Shirouzu T."/>
            <person name="Yoshinaga Y."/>
            <person name="Martin F.M."/>
            <person name="Grigoriev I.V."/>
            <person name="Hibbett D.S."/>
        </authorList>
    </citation>
    <scope>NUCLEOTIDE SEQUENCE [LARGE SCALE GENOMIC DNA]</scope>
    <source>
        <strain evidence="2 3">HHB10207 ss-3</strain>
    </source>
</reference>
<keyword evidence="3" id="KW-1185">Reference proteome</keyword>
<protein>
    <submittedName>
        <fullName evidence="2">Uncharacterized protein</fullName>
    </submittedName>
</protein>
<name>A0A165XZN4_9AGAM</name>
<evidence type="ECO:0000313" key="2">
    <source>
        <dbReference type="EMBL" id="KZT32719.1"/>
    </source>
</evidence>
<dbReference type="Proteomes" id="UP000076798">
    <property type="component" value="Unassembled WGS sequence"/>
</dbReference>
<evidence type="ECO:0000313" key="3">
    <source>
        <dbReference type="Proteomes" id="UP000076798"/>
    </source>
</evidence>
<feature type="region of interest" description="Disordered" evidence="1">
    <location>
        <begin position="57"/>
        <end position="94"/>
    </location>
</feature>
<sequence length="94" mass="9799">MSDKVSRDRLIALPSLSGGLSNLPQANSMGNLALHPSMIASRAAESEAKLRRSLVATAASRGASSSVVKAPAGRTDGSNSEHLMMRSNRHPVTC</sequence>
<dbReference type="EMBL" id="KV428301">
    <property type="protein sequence ID" value="KZT32719.1"/>
    <property type="molecule type" value="Genomic_DNA"/>
</dbReference>
<gene>
    <name evidence="2" type="ORF">SISSUDRAFT_1055177</name>
</gene>
<dbReference type="AlphaFoldDB" id="A0A165XZN4"/>
<proteinExistence type="predicted"/>